<evidence type="ECO:0000256" key="1">
    <source>
        <dbReference type="SAM" id="SignalP"/>
    </source>
</evidence>
<dbReference type="Proteomes" id="UP000027451">
    <property type="component" value="Unassembled WGS sequence"/>
</dbReference>
<dbReference type="EMBL" id="JFHD01000018">
    <property type="protein sequence ID" value="KDR28534.1"/>
    <property type="molecule type" value="Genomic_DNA"/>
</dbReference>
<name>A0A656QKS7_9BURK</name>
<reference evidence="2 3" key="1">
    <citation type="submission" date="2014-03" db="EMBL/GenBank/DDBJ databases">
        <title>Draft Genome Sequences of Four Burkholderia Strains.</title>
        <authorList>
            <person name="Liu X.Y."/>
            <person name="Li C.X."/>
            <person name="Xu J.H."/>
        </authorList>
    </citation>
    <scope>NUCLEOTIDE SEQUENCE [LARGE SCALE GENOMIC DNA]</scope>
    <source>
        <strain evidence="2 3">OP-1</strain>
    </source>
</reference>
<gene>
    <name evidence="2" type="ORF">BG60_11280</name>
</gene>
<sequence length="122" mass="13075">MYSKTVVTAAALVACLTTGAFAQAPALPAVPLLQAVSPDGYTKLSIDQRQFYVAGALDTDRVLFEQTKPLFAACLQGITIARATEIVDRGLTTLEPMLRSSMPIAVHNALLMDCDRRGFKSS</sequence>
<dbReference type="RefSeq" id="WP_033536813.1">
    <property type="nucleotide sequence ID" value="NZ_JFHD01000018.1"/>
</dbReference>
<evidence type="ECO:0000313" key="2">
    <source>
        <dbReference type="EMBL" id="KDR28534.1"/>
    </source>
</evidence>
<evidence type="ECO:0000313" key="3">
    <source>
        <dbReference type="Proteomes" id="UP000027451"/>
    </source>
</evidence>
<keyword evidence="3" id="KW-1185">Reference proteome</keyword>
<dbReference type="OrthoDB" id="9135286at2"/>
<dbReference type="AlphaFoldDB" id="A0A656QKS7"/>
<feature type="chain" id="PRO_5025071757" evidence="1">
    <location>
        <begin position="23"/>
        <end position="122"/>
    </location>
</feature>
<organism evidence="2 3">
    <name type="scientific">Caballeronia zhejiangensis</name>
    <dbReference type="NCBI Taxonomy" id="871203"/>
    <lineage>
        <taxon>Bacteria</taxon>
        <taxon>Pseudomonadati</taxon>
        <taxon>Pseudomonadota</taxon>
        <taxon>Betaproteobacteria</taxon>
        <taxon>Burkholderiales</taxon>
        <taxon>Burkholderiaceae</taxon>
        <taxon>Caballeronia</taxon>
    </lineage>
</organism>
<protein>
    <submittedName>
        <fullName evidence="2">Uncharacterized protein</fullName>
    </submittedName>
</protein>
<proteinExistence type="predicted"/>
<feature type="signal peptide" evidence="1">
    <location>
        <begin position="1"/>
        <end position="22"/>
    </location>
</feature>
<comment type="caution">
    <text evidence="2">The sequence shown here is derived from an EMBL/GenBank/DDBJ whole genome shotgun (WGS) entry which is preliminary data.</text>
</comment>
<keyword evidence="1" id="KW-0732">Signal</keyword>
<dbReference type="PROSITE" id="PS51257">
    <property type="entry name" value="PROKAR_LIPOPROTEIN"/>
    <property type="match status" value="1"/>
</dbReference>
<accession>A0A656QKS7</accession>